<evidence type="ECO:0000313" key="2">
    <source>
        <dbReference type="EMBL" id="KAF8390105.1"/>
    </source>
</evidence>
<proteinExistence type="predicted"/>
<accession>A0A834YNF1</accession>
<sequence length="732" mass="81859">MAFSYHFHEGMPYPHLLLDLQVLSNAPNVNDWVSVEKVLEAPRKGAMQEQEKGYLRRCIRDIISTLLLTLAVSRSYTLNKMLASTGSHPLKNILTSKVWDSILKIMGFSSRLVGPWSKFLSLTQMLFGCNLGIDSVYILMHTANVGNTHADVSKWVTIQSCLNSLLEVKPSSDRVGSLVVVGLLNDLTQFRKWKVPCTLHHQEYPPGVIVVPMGSRTAKPFRTTNLVVFVPENVTDGFGDKTFVVNGDALIVDPGCLSEFHAELMEIVAALPRKLVVFVTHHHHDHVDGLSVIQKCNPDATLLAHENTMRRIGKDNWSLGYTSISGAEEICIGGQQLNVIFAPGHTDGHMALHHVGTHSLIVGDHCVGQGSAVLDIRAVGKEKDYFQTTYNFLELSPHALIPIHGRLNLWPKHMLCGYLKNRRNRESSILKAIEGGAETLFDIVAKTYSDVDPSFWIPAASNVRLHVDHLSQQDKLPKGFSLERFNCSIVAFSAKEFSVEKFQRTCRIHFLSRWMWAYLRNVPLFKDQKQRTLKLLTATAVTGFAMLYTKKTVEKLAEGEPEMETGVEYFEGEIQCLLSFTEHSVCPINDILTLVSDMGKFEWVEDGCDRNNHPSDLSFTWVEDPSKVINLDRPNADSLWICQNLKPMGRPIGNGMVHKGKDVFNGALEIALESGVEEACKTHICISVTQHMICIATDPRASCLCEGQTTPSIHAHYGKPNFTDSTTKRYRT</sequence>
<evidence type="ECO:0000259" key="1">
    <source>
        <dbReference type="SMART" id="SM00849"/>
    </source>
</evidence>
<dbReference type="InterPro" id="IPR001279">
    <property type="entry name" value="Metallo-B-lactamas"/>
</dbReference>
<organism evidence="2 3">
    <name type="scientific">Tetracentron sinense</name>
    <name type="common">Spur-leaf</name>
    <dbReference type="NCBI Taxonomy" id="13715"/>
    <lineage>
        <taxon>Eukaryota</taxon>
        <taxon>Viridiplantae</taxon>
        <taxon>Streptophyta</taxon>
        <taxon>Embryophyta</taxon>
        <taxon>Tracheophyta</taxon>
        <taxon>Spermatophyta</taxon>
        <taxon>Magnoliopsida</taxon>
        <taxon>Trochodendrales</taxon>
        <taxon>Trochodendraceae</taxon>
        <taxon>Tetracentron</taxon>
    </lineage>
</organism>
<dbReference type="InterPro" id="IPR036388">
    <property type="entry name" value="WH-like_DNA-bd_sf"/>
</dbReference>
<feature type="domain" description="Metallo-beta-lactamase" evidence="1">
    <location>
        <begin position="239"/>
        <end position="404"/>
    </location>
</feature>
<dbReference type="FunFam" id="1.10.10.10:FF:000534">
    <property type="entry name" value="Metallo-hydrolase/oxidoreductase superfamily protein"/>
    <property type="match status" value="1"/>
</dbReference>
<reference evidence="2 3" key="1">
    <citation type="submission" date="2020-04" db="EMBL/GenBank/DDBJ databases">
        <title>Plant Genome Project.</title>
        <authorList>
            <person name="Zhang R.-G."/>
        </authorList>
    </citation>
    <scope>NUCLEOTIDE SEQUENCE [LARGE SCALE GENOMIC DNA]</scope>
    <source>
        <strain evidence="2">YNK0</strain>
        <tissue evidence="2">Leaf</tissue>
    </source>
</reference>
<comment type="caution">
    <text evidence="2">The sequence shown here is derived from an EMBL/GenBank/DDBJ whole genome shotgun (WGS) entry which is preliminary data.</text>
</comment>
<evidence type="ECO:0000313" key="3">
    <source>
        <dbReference type="Proteomes" id="UP000655225"/>
    </source>
</evidence>
<dbReference type="GO" id="GO:0009536">
    <property type="term" value="C:plastid"/>
    <property type="evidence" value="ECO:0007669"/>
    <property type="project" value="TreeGrafter"/>
</dbReference>
<dbReference type="FunFam" id="3.60.15.10:FF:000032">
    <property type="entry name" value="Metallo-hydrolase/oxidoreductase superfamily protein"/>
    <property type="match status" value="1"/>
</dbReference>
<gene>
    <name evidence="2" type="ORF">HHK36_024627</name>
</gene>
<dbReference type="InterPro" id="IPR050662">
    <property type="entry name" value="Sec-metab_biosynth-thioest"/>
</dbReference>
<dbReference type="InterPro" id="IPR036866">
    <property type="entry name" value="RibonucZ/Hydroxyglut_hydro"/>
</dbReference>
<dbReference type="SUPFAM" id="SSF56281">
    <property type="entry name" value="Metallo-hydrolase/oxidoreductase"/>
    <property type="match status" value="1"/>
</dbReference>
<dbReference type="Gene3D" id="1.10.10.10">
    <property type="entry name" value="Winged helix-like DNA-binding domain superfamily/Winged helix DNA-binding domain"/>
    <property type="match status" value="1"/>
</dbReference>
<dbReference type="EMBL" id="JABCRI010000018">
    <property type="protein sequence ID" value="KAF8390105.1"/>
    <property type="molecule type" value="Genomic_DNA"/>
</dbReference>
<dbReference type="Pfam" id="PF00753">
    <property type="entry name" value="Lactamase_B"/>
    <property type="match status" value="1"/>
</dbReference>
<dbReference type="Gene3D" id="3.60.15.10">
    <property type="entry name" value="Ribonuclease Z/Hydroxyacylglutathione hydrolase-like"/>
    <property type="match status" value="1"/>
</dbReference>
<name>A0A834YNF1_TETSI</name>
<protein>
    <recommendedName>
        <fullName evidence="1">Metallo-beta-lactamase domain-containing protein</fullName>
    </recommendedName>
</protein>
<dbReference type="PANTHER" id="PTHR23131">
    <property type="entry name" value="ENDORIBONUCLEASE LACTB2"/>
    <property type="match status" value="1"/>
</dbReference>
<keyword evidence="3" id="KW-1185">Reference proteome</keyword>
<dbReference type="PANTHER" id="PTHR23131:SF0">
    <property type="entry name" value="ENDORIBONUCLEASE LACTB2"/>
    <property type="match status" value="1"/>
</dbReference>
<dbReference type="OrthoDB" id="17458at2759"/>
<dbReference type="InterPro" id="IPR041516">
    <property type="entry name" value="LACTB2_WH"/>
</dbReference>
<dbReference type="Proteomes" id="UP000655225">
    <property type="component" value="Unassembled WGS sequence"/>
</dbReference>
<dbReference type="AlphaFoldDB" id="A0A834YNF1"/>
<dbReference type="Pfam" id="PF17778">
    <property type="entry name" value="WHD_BLACT"/>
    <property type="match status" value="1"/>
</dbReference>
<dbReference type="SMART" id="SM00849">
    <property type="entry name" value="Lactamase_B"/>
    <property type="match status" value="1"/>
</dbReference>